<accession>A0A173VJQ3</accession>
<protein>
    <submittedName>
        <fullName evidence="1">Uncharacterized protein</fullName>
    </submittedName>
</protein>
<dbReference type="RefSeq" id="WP_055215387.1">
    <property type="nucleotide sequence ID" value="NZ_CYXO01000028.1"/>
</dbReference>
<dbReference type="OrthoDB" id="1666833at2"/>
<evidence type="ECO:0000313" key="1">
    <source>
        <dbReference type="EMBL" id="CUN26337.1"/>
    </source>
</evidence>
<proteinExistence type="predicted"/>
<evidence type="ECO:0000313" key="2">
    <source>
        <dbReference type="Proteomes" id="UP000095597"/>
    </source>
</evidence>
<dbReference type="AlphaFoldDB" id="A0A173VJQ3"/>
<gene>
    <name evidence="1" type="ORF">ERS852573_02985</name>
</gene>
<dbReference type="EMBL" id="CYXO01000028">
    <property type="protein sequence ID" value="CUN26337.1"/>
    <property type="molecule type" value="Genomic_DNA"/>
</dbReference>
<organism evidence="1 2">
    <name type="scientific">Dorea longicatena</name>
    <dbReference type="NCBI Taxonomy" id="88431"/>
    <lineage>
        <taxon>Bacteria</taxon>
        <taxon>Bacillati</taxon>
        <taxon>Bacillota</taxon>
        <taxon>Clostridia</taxon>
        <taxon>Lachnospirales</taxon>
        <taxon>Lachnospiraceae</taxon>
        <taxon>Dorea</taxon>
    </lineage>
</organism>
<dbReference type="Proteomes" id="UP000095597">
    <property type="component" value="Unassembled WGS sequence"/>
</dbReference>
<sequence length="84" mass="10022">MSEYVECYENLKAAVVKLAADDYRRALIRLRRHPKDTNAIHTKIECELFFRKGIEMYSDMDGEVLIKGIQERVRREYNEQRAVK</sequence>
<reference evidence="1 2" key="1">
    <citation type="submission" date="2015-09" db="EMBL/GenBank/DDBJ databases">
        <authorList>
            <consortium name="Pathogen Informatics"/>
        </authorList>
    </citation>
    <scope>NUCLEOTIDE SEQUENCE [LARGE SCALE GENOMIC DNA]</scope>
    <source>
        <strain evidence="1 2">2789STDY5834961</strain>
    </source>
</reference>
<name>A0A173VJQ3_9FIRM</name>